<sequence>MSLIKWLYMFDASKMMISFLQTWAIFSEEEKINTLVDLKHVASKFVHLEFGEMLILFIDDQLNDLQNLGGHV</sequence>
<organism evidence="1 2">
    <name type="scientific">Flavipsychrobacter stenotrophus</name>
    <dbReference type="NCBI Taxonomy" id="2077091"/>
    <lineage>
        <taxon>Bacteria</taxon>
        <taxon>Pseudomonadati</taxon>
        <taxon>Bacteroidota</taxon>
        <taxon>Chitinophagia</taxon>
        <taxon>Chitinophagales</taxon>
        <taxon>Chitinophagaceae</taxon>
        <taxon>Flavipsychrobacter</taxon>
    </lineage>
</organism>
<dbReference type="EMBL" id="PPSL01000001">
    <property type="protein sequence ID" value="PQJ12867.1"/>
    <property type="molecule type" value="Genomic_DNA"/>
</dbReference>
<name>A0A2S7T1Y9_9BACT</name>
<dbReference type="AlphaFoldDB" id="A0A2S7T1Y9"/>
<keyword evidence="2" id="KW-1185">Reference proteome</keyword>
<evidence type="ECO:0000313" key="1">
    <source>
        <dbReference type="EMBL" id="PQJ12867.1"/>
    </source>
</evidence>
<reference evidence="1 2" key="1">
    <citation type="submission" date="2018-01" db="EMBL/GenBank/DDBJ databases">
        <title>A novel member of the phylum Bacteroidetes isolated from glacier ice.</title>
        <authorList>
            <person name="Liu Q."/>
            <person name="Xin Y.-H."/>
        </authorList>
    </citation>
    <scope>NUCLEOTIDE SEQUENCE [LARGE SCALE GENOMIC DNA]</scope>
    <source>
        <strain evidence="1 2">RB1R16</strain>
    </source>
</reference>
<comment type="caution">
    <text evidence="1">The sequence shown here is derived from an EMBL/GenBank/DDBJ whole genome shotgun (WGS) entry which is preliminary data.</text>
</comment>
<protein>
    <submittedName>
        <fullName evidence="1">Uncharacterized protein</fullName>
    </submittedName>
</protein>
<dbReference type="Proteomes" id="UP000239872">
    <property type="component" value="Unassembled WGS sequence"/>
</dbReference>
<gene>
    <name evidence="1" type="ORF">CJD36_003740</name>
</gene>
<proteinExistence type="predicted"/>
<evidence type="ECO:0000313" key="2">
    <source>
        <dbReference type="Proteomes" id="UP000239872"/>
    </source>
</evidence>
<accession>A0A2S7T1Y9</accession>